<gene>
    <name evidence="1" type="ORF">S06H3_59344</name>
</gene>
<organism evidence="1">
    <name type="scientific">marine sediment metagenome</name>
    <dbReference type="NCBI Taxonomy" id="412755"/>
    <lineage>
        <taxon>unclassified sequences</taxon>
        <taxon>metagenomes</taxon>
        <taxon>ecological metagenomes</taxon>
    </lineage>
</organism>
<protein>
    <submittedName>
        <fullName evidence="1">Uncharacterized protein</fullName>
    </submittedName>
</protein>
<proteinExistence type="predicted"/>
<dbReference type="EMBL" id="BARV01038547">
    <property type="protein sequence ID" value="GAI48622.1"/>
    <property type="molecule type" value="Genomic_DNA"/>
</dbReference>
<dbReference type="AlphaFoldDB" id="X1NX52"/>
<evidence type="ECO:0000313" key="1">
    <source>
        <dbReference type="EMBL" id="GAI48622.1"/>
    </source>
</evidence>
<feature type="non-terminal residue" evidence="1">
    <location>
        <position position="1"/>
    </location>
</feature>
<sequence>SWKRTVQRVSVEGENFGCTAIRIGYINDHDEIGWYAEEYRPQAGVLYWMKGPVVHQAGDRLLVRFIGPYIDENILSVYAEGFEEKDA</sequence>
<name>X1NX52_9ZZZZ</name>
<comment type="caution">
    <text evidence="1">The sequence shown here is derived from an EMBL/GenBank/DDBJ whole genome shotgun (WGS) entry which is preliminary data.</text>
</comment>
<reference evidence="1" key="1">
    <citation type="journal article" date="2014" name="Front. Microbiol.">
        <title>High frequency of phylogenetically diverse reductive dehalogenase-homologous genes in deep subseafloor sedimentary metagenomes.</title>
        <authorList>
            <person name="Kawai M."/>
            <person name="Futagami T."/>
            <person name="Toyoda A."/>
            <person name="Takaki Y."/>
            <person name="Nishi S."/>
            <person name="Hori S."/>
            <person name="Arai W."/>
            <person name="Tsubouchi T."/>
            <person name="Morono Y."/>
            <person name="Uchiyama I."/>
            <person name="Ito T."/>
            <person name="Fujiyama A."/>
            <person name="Inagaki F."/>
            <person name="Takami H."/>
        </authorList>
    </citation>
    <scope>NUCLEOTIDE SEQUENCE</scope>
    <source>
        <strain evidence="1">Expedition CK06-06</strain>
    </source>
</reference>
<accession>X1NX52</accession>